<evidence type="ECO:0000256" key="7">
    <source>
        <dbReference type="ARBA" id="ARBA00022741"/>
    </source>
</evidence>
<keyword evidence="11 12" id="KW-0472">Membrane</keyword>
<keyword evidence="9" id="KW-0067">ATP-binding</keyword>
<keyword evidence="10" id="KW-0902">Two-component regulatory system</keyword>
<dbReference type="Gene3D" id="6.10.340.10">
    <property type="match status" value="1"/>
</dbReference>
<feature type="domain" description="Histidine kinase" evidence="13">
    <location>
        <begin position="421"/>
        <end position="590"/>
    </location>
</feature>
<reference evidence="15 16" key="1">
    <citation type="submission" date="2019-10" db="EMBL/GenBank/DDBJ databases">
        <title>Description of Paenibacillus choica sp. nov.</title>
        <authorList>
            <person name="Carlier A."/>
            <person name="Qi S."/>
        </authorList>
    </citation>
    <scope>NUCLEOTIDE SEQUENCE [LARGE SCALE GENOMIC DNA]</scope>
    <source>
        <strain evidence="15 16">LMG 31460</strain>
    </source>
</reference>
<evidence type="ECO:0000256" key="2">
    <source>
        <dbReference type="ARBA" id="ARBA00004651"/>
    </source>
</evidence>
<dbReference type="Proteomes" id="UP000658690">
    <property type="component" value="Unassembled WGS sequence"/>
</dbReference>
<evidence type="ECO:0000256" key="5">
    <source>
        <dbReference type="ARBA" id="ARBA00022553"/>
    </source>
</evidence>
<dbReference type="CDD" id="cd06225">
    <property type="entry name" value="HAMP"/>
    <property type="match status" value="1"/>
</dbReference>
<evidence type="ECO:0000256" key="8">
    <source>
        <dbReference type="ARBA" id="ARBA00022777"/>
    </source>
</evidence>
<comment type="catalytic activity">
    <reaction evidence="1">
        <text>ATP + protein L-histidine = ADP + protein N-phospho-L-histidine.</text>
        <dbReference type="EC" id="2.7.13.3"/>
    </reaction>
</comment>
<comment type="caution">
    <text evidence="15">The sequence shown here is derived from an EMBL/GenBank/DDBJ whole genome shotgun (WGS) entry which is preliminary data.</text>
</comment>
<dbReference type="SUPFAM" id="SSF55874">
    <property type="entry name" value="ATPase domain of HSP90 chaperone/DNA topoisomerase II/histidine kinase"/>
    <property type="match status" value="1"/>
</dbReference>
<evidence type="ECO:0000313" key="15">
    <source>
        <dbReference type="EMBL" id="NOU85344.1"/>
    </source>
</evidence>
<organism evidence="15 16">
    <name type="scientific">Paenibacillus germinis</name>
    <dbReference type="NCBI Taxonomy" id="2654979"/>
    <lineage>
        <taxon>Bacteria</taxon>
        <taxon>Bacillati</taxon>
        <taxon>Bacillota</taxon>
        <taxon>Bacilli</taxon>
        <taxon>Bacillales</taxon>
        <taxon>Paenibacillaceae</taxon>
        <taxon>Paenibacillus</taxon>
    </lineage>
</organism>
<keyword evidence="12" id="KW-1133">Transmembrane helix</keyword>
<sequence>MRKLADVLSGFYYNLNLRTKLVFSYLILIIVPVFLLVYFTYTTIHKSVVEQTGNAYLEALKQAEKNVAFGLDVGYVIADLAQSNYDIQKVLQTVAERQLTSAEVIDFFNVLNKNVTNYEGKRNVLKVSFFMKGNPAFLSANPNFFSVGELEKDSALKPLLNESKKQAWFHADVIQHLQLAQADEVLFIKEIHDINHFQQILGYVMIEFDSKFIWDILNDLRLPDGAETLVHTGGVRIGVKHLPLGDVKLEQQFLSSLPIRQEGITHFGPGIGTYYAVNSKLSGLDWNISLLMTERHLGMNSRSIQNFMFALAAFVSILAIITAFFISGSITKRLKKLIRLIRLADGGQFETETNIRGNDEYSRLQRSFNQMSMTTKALIEEVYQVKISKQETEMKLLYAQINPHFLYNTLDIIQWSALRIDAKEIAEITESLAKFLRLSLNEGKEHIRLSEEVEEVNRYMHIINYRYRGAIRFETDIEEGIADVVIIKMILQPLVENAVIHGIRPKPGKAGTITVRASQQGEFVYLEVSDDGIGMTEEQLKGVLEIETRGYGVKSVNQRIQVHYGEECGLQFFSQPGSGCRAVAKLKPQLLAIPPSQSPSYS</sequence>
<keyword evidence="5" id="KW-0597">Phosphoprotein</keyword>
<evidence type="ECO:0000256" key="11">
    <source>
        <dbReference type="ARBA" id="ARBA00023136"/>
    </source>
</evidence>
<dbReference type="InterPro" id="IPR005467">
    <property type="entry name" value="His_kinase_dom"/>
</dbReference>
<evidence type="ECO:0000256" key="9">
    <source>
        <dbReference type="ARBA" id="ARBA00022840"/>
    </source>
</evidence>
<evidence type="ECO:0000256" key="3">
    <source>
        <dbReference type="ARBA" id="ARBA00012438"/>
    </source>
</evidence>
<dbReference type="Pfam" id="PF02518">
    <property type="entry name" value="HATPase_c"/>
    <property type="match status" value="1"/>
</dbReference>
<evidence type="ECO:0000313" key="16">
    <source>
        <dbReference type="Proteomes" id="UP000658690"/>
    </source>
</evidence>
<accession>A0ABX1YYW4</accession>
<dbReference type="InterPro" id="IPR003594">
    <property type="entry name" value="HATPase_dom"/>
</dbReference>
<feature type="transmembrane region" description="Helical" evidence="12">
    <location>
        <begin position="21"/>
        <end position="41"/>
    </location>
</feature>
<evidence type="ECO:0000256" key="4">
    <source>
        <dbReference type="ARBA" id="ARBA00022475"/>
    </source>
</evidence>
<dbReference type="PANTHER" id="PTHR34220">
    <property type="entry name" value="SENSOR HISTIDINE KINASE YPDA"/>
    <property type="match status" value="1"/>
</dbReference>
<dbReference type="SMART" id="SM00304">
    <property type="entry name" value="HAMP"/>
    <property type="match status" value="1"/>
</dbReference>
<keyword evidence="7" id="KW-0547">Nucleotide-binding</keyword>
<evidence type="ECO:0000256" key="6">
    <source>
        <dbReference type="ARBA" id="ARBA00022679"/>
    </source>
</evidence>
<protein>
    <recommendedName>
        <fullName evidence="3">histidine kinase</fullName>
        <ecNumber evidence="3">2.7.13.3</ecNumber>
    </recommendedName>
</protein>
<dbReference type="Gene3D" id="3.30.565.10">
    <property type="entry name" value="Histidine kinase-like ATPase, C-terminal domain"/>
    <property type="match status" value="1"/>
</dbReference>
<proteinExistence type="predicted"/>
<dbReference type="EMBL" id="WHOC01000028">
    <property type="protein sequence ID" value="NOU85344.1"/>
    <property type="molecule type" value="Genomic_DNA"/>
</dbReference>
<dbReference type="EC" id="2.7.13.3" evidence="3"/>
<dbReference type="Pfam" id="PF06580">
    <property type="entry name" value="His_kinase"/>
    <property type="match status" value="1"/>
</dbReference>
<evidence type="ECO:0000259" key="14">
    <source>
        <dbReference type="PROSITE" id="PS50885"/>
    </source>
</evidence>
<keyword evidence="12" id="KW-0812">Transmembrane</keyword>
<evidence type="ECO:0000256" key="1">
    <source>
        <dbReference type="ARBA" id="ARBA00000085"/>
    </source>
</evidence>
<gene>
    <name evidence="15" type="ORF">GC102_06045</name>
</gene>
<keyword evidence="6" id="KW-0808">Transferase</keyword>
<name>A0ABX1YYW4_9BACL</name>
<keyword evidence="16" id="KW-1185">Reference proteome</keyword>
<feature type="domain" description="HAMP" evidence="14">
    <location>
        <begin position="328"/>
        <end position="380"/>
    </location>
</feature>
<feature type="transmembrane region" description="Helical" evidence="12">
    <location>
        <begin position="307"/>
        <end position="330"/>
    </location>
</feature>
<evidence type="ECO:0000259" key="13">
    <source>
        <dbReference type="PROSITE" id="PS50109"/>
    </source>
</evidence>
<keyword evidence="4" id="KW-1003">Cell membrane</keyword>
<dbReference type="RefSeq" id="WP_171688663.1">
    <property type="nucleotide sequence ID" value="NZ_WHOC01000028.1"/>
</dbReference>
<evidence type="ECO:0000256" key="12">
    <source>
        <dbReference type="SAM" id="Phobius"/>
    </source>
</evidence>
<dbReference type="PANTHER" id="PTHR34220:SF7">
    <property type="entry name" value="SENSOR HISTIDINE KINASE YPDA"/>
    <property type="match status" value="1"/>
</dbReference>
<dbReference type="Pfam" id="PF00672">
    <property type="entry name" value="HAMP"/>
    <property type="match status" value="1"/>
</dbReference>
<dbReference type="PROSITE" id="PS50109">
    <property type="entry name" value="HIS_KIN"/>
    <property type="match status" value="1"/>
</dbReference>
<dbReference type="SMART" id="SM00387">
    <property type="entry name" value="HATPase_c"/>
    <property type="match status" value="1"/>
</dbReference>
<keyword evidence="8" id="KW-0418">Kinase</keyword>
<comment type="subcellular location">
    <subcellularLocation>
        <location evidence="2">Cell membrane</location>
        <topology evidence="2">Multi-pass membrane protein</topology>
    </subcellularLocation>
</comment>
<dbReference type="InterPro" id="IPR010559">
    <property type="entry name" value="Sig_transdc_His_kin_internal"/>
</dbReference>
<dbReference type="InterPro" id="IPR036890">
    <property type="entry name" value="HATPase_C_sf"/>
</dbReference>
<dbReference type="InterPro" id="IPR050640">
    <property type="entry name" value="Bact_2-comp_sensor_kinase"/>
</dbReference>
<dbReference type="InterPro" id="IPR003660">
    <property type="entry name" value="HAMP_dom"/>
</dbReference>
<dbReference type="PROSITE" id="PS50885">
    <property type="entry name" value="HAMP"/>
    <property type="match status" value="1"/>
</dbReference>
<evidence type="ECO:0000256" key="10">
    <source>
        <dbReference type="ARBA" id="ARBA00023012"/>
    </source>
</evidence>